<dbReference type="Proteomes" id="UP000054166">
    <property type="component" value="Unassembled WGS sequence"/>
</dbReference>
<dbReference type="EMBL" id="KN833045">
    <property type="protein sequence ID" value="KIM75600.1"/>
    <property type="molecule type" value="Genomic_DNA"/>
</dbReference>
<dbReference type="OrthoDB" id="4251012at2759"/>
<protein>
    <recommendedName>
        <fullName evidence="2">Malonyl-CoA:ACP transacylase (MAT) domain-containing protein</fullName>
    </recommendedName>
</protein>
<evidence type="ECO:0000313" key="3">
    <source>
        <dbReference type="EMBL" id="KIM75600.1"/>
    </source>
</evidence>
<dbReference type="GO" id="GO:0016740">
    <property type="term" value="F:transferase activity"/>
    <property type="evidence" value="ECO:0007669"/>
    <property type="project" value="UniProtKB-KW"/>
</dbReference>
<name>A0A0C3ESW0_PILCF</name>
<dbReference type="PANTHER" id="PTHR10982">
    <property type="entry name" value="MALONYL COA-ACYL CARRIER PROTEIN TRANSACYLASE"/>
    <property type="match status" value="1"/>
</dbReference>
<organism evidence="3 4">
    <name type="scientific">Piloderma croceum (strain F 1598)</name>
    <dbReference type="NCBI Taxonomy" id="765440"/>
    <lineage>
        <taxon>Eukaryota</taxon>
        <taxon>Fungi</taxon>
        <taxon>Dikarya</taxon>
        <taxon>Basidiomycota</taxon>
        <taxon>Agaricomycotina</taxon>
        <taxon>Agaricomycetes</taxon>
        <taxon>Agaricomycetidae</taxon>
        <taxon>Atheliales</taxon>
        <taxon>Atheliaceae</taxon>
        <taxon>Piloderma</taxon>
    </lineage>
</organism>
<proteinExistence type="predicted"/>
<dbReference type="InterPro" id="IPR014043">
    <property type="entry name" value="Acyl_transferase_dom"/>
</dbReference>
<dbReference type="Pfam" id="PF00698">
    <property type="entry name" value="Acyl_transf_1"/>
    <property type="match status" value="1"/>
</dbReference>
<evidence type="ECO:0000259" key="2">
    <source>
        <dbReference type="Pfam" id="PF00698"/>
    </source>
</evidence>
<dbReference type="Gene3D" id="3.30.70.3330">
    <property type="match status" value="1"/>
</dbReference>
<dbReference type="STRING" id="765440.A0A0C3ESW0"/>
<reference evidence="4" key="2">
    <citation type="submission" date="2015-01" db="EMBL/GenBank/DDBJ databases">
        <title>Evolutionary Origins and Diversification of the Mycorrhizal Mutualists.</title>
        <authorList>
            <consortium name="DOE Joint Genome Institute"/>
            <consortium name="Mycorrhizal Genomics Consortium"/>
            <person name="Kohler A."/>
            <person name="Kuo A."/>
            <person name="Nagy L.G."/>
            <person name="Floudas D."/>
            <person name="Copeland A."/>
            <person name="Barry K.W."/>
            <person name="Cichocki N."/>
            <person name="Veneault-Fourrey C."/>
            <person name="LaButti K."/>
            <person name="Lindquist E.A."/>
            <person name="Lipzen A."/>
            <person name="Lundell T."/>
            <person name="Morin E."/>
            <person name="Murat C."/>
            <person name="Riley R."/>
            <person name="Ohm R."/>
            <person name="Sun H."/>
            <person name="Tunlid A."/>
            <person name="Henrissat B."/>
            <person name="Grigoriev I.V."/>
            <person name="Hibbett D.S."/>
            <person name="Martin F."/>
        </authorList>
    </citation>
    <scope>NUCLEOTIDE SEQUENCE [LARGE SCALE GENOMIC DNA]</scope>
    <source>
        <strain evidence="4">F 1598</strain>
    </source>
</reference>
<dbReference type="InterPro" id="IPR050830">
    <property type="entry name" value="Fungal_FAS"/>
</dbReference>
<feature type="domain" description="Malonyl-CoA:ACP transacylase (MAT)" evidence="2">
    <location>
        <begin position="35"/>
        <end position="152"/>
    </location>
</feature>
<dbReference type="HOGENOM" id="CLU_1606626_0_0_1"/>
<reference evidence="3 4" key="1">
    <citation type="submission" date="2014-04" db="EMBL/GenBank/DDBJ databases">
        <authorList>
            <consortium name="DOE Joint Genome Institute"/>
            <person name="Kuo A."/>
            <person name="Tarkka M."/>
            <person name="Buscot F."/>
            <person name="Kohler A."/>
            <person name="Nagy L.G."/>
            <person name="Floudas D."/>
            <person name="Copeland A."/>
            <person name="Barry K.W."/>
            <person name="Cichocki N."/>
            <person name="Veneault-Fourrey C."/>
            <person name="LaButti K."/>
            <person name="Lindquist E.A."/>
            <person name="Lipzen A."/>
            <person name="Lundell T."/>
            <person name="Morin E."/>
            <person name="Murat C."/>
            <person name="Sun H."/>
            <person name="Tunlid A."/>
            <person name="Henrissat B."/>
            <person name="Grigoriev I.V."/>
            <person name="Hibbett D.S."/>
            <person name="Martin F."/>
            <person name="Nordberg H.P."/>
            <person name="Cantor M.N."/>
            <person name="Hua S.X."/>
        </authorList>
    </citation>
    <scope>NUCLEOTIDE SEQUENCE [LARGE SCALE GENOMIC DNA]</scope>
    <source>
        <strain evidence="3 4">F 1598</strain>
    </source>
</reference>
<evidence type="ECO:0000256" key="1">
    <source>
        <dbReference type="ARBA" id="ARBA00022679"/>
    </source>
</evidence>
<accession>A0A0C3ESW0</accession>
<feature type="non-terminal residue" evidence="3">
    <location>
        <position position="166"/>
    </location>
</feature>
<dbReference type="PANTHER" id="PTHR10982:SF21">
    <property type="entry name" value="FATTY ACID SYNTHASE SUBUNIT BETA"/>
    <property type="match status" value="1"/>
</dbReference>
<gene>
    <name evidence="3" type="ORF">PILCRDRAFT_798949</name>
</gene>
<keyword evidence="4" id="KW-1185">Reference proteome</keyword>
<dbReference type="AlphaFoldDB" id="A0A0C3ESW0"/>
<dbReference type="InterPro" id="IPR016035">
    <property type="entry name" value="Acyl_Trfase/lysoPLipase"/>
</dbReference>
<evidence type="ECO:0000313" key="4">
    <source>
        <dbReference type="Proteomes" id="UP000054166"/>
    </source>
</evidence>
<sequence length="166" mass="18401">MDTTYDTMDKDGQVKTLPLFGDINAQTPKYTFSHPTGLPFATQFAQNALVVTEKAAFKFEDICYKGFVQNDCAFTGYSLSEYSALASIADVLPVSSLVDVVFYRGITMQRAVEHDSENRSNYVMCAVNPSHISKTFTDAALREVIDSIAVRTRPSLVAKKFDVSQE</sequence>
<dbReference type="Gene3D" id="6.10.60.10">
    <property type="match status" value="1"/>
</dbReference>
<keyword evidence="1" id="KW-0808">Transferase</keyword>
<dbReference type="SUPFAM" id="SSF52151">
    <property type="entry name" value="FabD/lysophospholipase-like"/>
    <property type="match status" value="1"/>
</dbReference>
<dbReference type="InParanoid" id="A0A0C3ESW0"/>